<dbReference type="EMBL" id="JYDP01000897">
    <property type="protein sequence ID" value="KRY99327.1"/>
    <property type="molecule type" value="Genomic_DNA"/>
</dbReference>
<evidence type="ECO:0000313" key="3">
    <source>
        <dbReference type="Proteomes" id="UP000055024"/>
    </source>
</evidence>
<keyword evidence="1" id="KW-0812">Transmembrane</keyword>
<keyword evidence="1" id="KW-0472">Membrane</keyword>
<feature type="transmembrane region" description="Helical" evidence="1">
    <location>
        <begin position="20"/>
        <end position="37"/>
    </location>
</feature>
<dbReference type="AlphaFoldDB" id="A0A0V1GM90"/>
<keyword evidence="1" id="KW-1133">Transmembrane helix</keyword>
<sequence>MKIVQSSQQQLGYMLDYGPGLYGLLLFLISISLIAYCI</sequence>
<proteinExistence type="predicted"/>
<keyword evidence="3" id="KW-1185">Reference proteome</keyword>
<organism evidence="2 3">
    <name type="scientific">Trichinella zimbabwensis</name>
    <dbReference type="NCBI Taxonomy" id="268475"/>
    <lineage>
        <taxon>Eukaryota</taxon>
        <taxon>Metazoa</taxon>
        <taxon>Ecdysozoa</taxon>
        <taxon>Nematoda</taxon>
        <taxon>Enoplea</taxon>
        <taxon>Dorylaimia</taxon>
        <taxon>Trichinellida</taxon>
        <taxon>Trichinellidae</taxon>
        <taxon>Trichinella</taxon>
    </lineage>
</organism>
<accession>A0A0V1GM90</accession>
<evidence type="ECO:0000313" key="2">
    <source>
        <dbReference type="EMBL" id="KRY99327.1"/>
    </source>
</evidence>
<protein>
    <submittedName>
        <fullName evidence="2">Uncharacterized protein</fullName>
    </submittedName>
</protein>
<comment type="caution">
    <text evidence="2">The sequence shown here is derived from an EMBL/GenBank/DDBJ whole genome shotgun (WGS) entry which is preliminary data.</text>
</comment>
<name>A0A0V1GM90_9BILA</name>
<dbReference type="Proteomes" id="UP000055024">
    <property type="component" value="Unassembled WGS sequence"/>
</dbReference>
<evidence type="ECO:0000256" key="1">
    <source>
        <dbReference type="SAM" id="Phobius"/>
    </source>
</evidence>
<reference evidence="2 3" key="1">
    <citation type="submission" date="2015-01" db="EMBL/GenBank/DDBJ databases">
        <title>Evolution of Trichinella species and genotypes.</title>
        <authorList>
            <person name="Korhonen P.K."/>
            <person name="Edoardo P."/>
            <person name="Giuseppe L.R."/>
            <person name="Gasser R.B."/>
        </authorList>
    </citation>
    <scope>NUCLEOTIDE SEQUENCE [LARGE SCALE GENOMIC DNA]</scope>
    <source>
        <strain evidence="2">ISS1029</strain>
    </source>
</reference>
<gene>
    <name evidence="2" type="ORF">T11_17123</name>
</gene>